<reference evidence="1 2" key="1">
    <citation type="journal article" date="2012" name="J. Bacteriol.">
        <title>Genome Sequence of the Filamentous Bacterium Fibrisoma limi BUZ 3T.</title>
        <authorList>
            <person name="Filippini M."/>
            <person name="Qi W."/>
            <person name="Jaenicke S."/>
            <person name="Goesmann A."/>
            <person name="Smits T.H."/>
            <person name="Bagheri H.C."/>
        </authorList>
    </citation>
    <scope>NUCLEOTIDE SEQUENCE [LARGE SCALE GENOMIC DNA]</scope>
    <source>
        <strain evidence="2">BUZ 3T</strain>
    </source>
</reference>
<dbReference type="EMBL" id="CAIT01000006">
    <property type="protein sequence ID" value="CCH53774.1"/>
    <property type="molecule type" value="Genomic_DNA"/>
</dbReference>
<dbReference type="AlphaFoldDB" id="I2GIP9"/>
<sequence length="45" mass="5449">MKRKIFKKPPTKQQRQLIRQIQALPPMDESRERVNYERVVNEVLG</sequence>
<evidence type="ECO:0000313" key="1">
    <source>
        <dbReference type="EMBL" id="CCH53774.1"/>
    </source>
</evidence>
<comment type="caution">
    <text evidence="1">The sequence shown here is derived from an EMBL/GenBank/DDBJ whole genome shotgun (WGS) entry which is preliminary data.</text>
</comment>
<gene>
    <name evidence="1" type="ORF">BN8_02896</name>
</gene>
<dbReference type="Proteomes" id="UP000009309">
    <property type="component" value="Unassembled WGS sequence"/>
</dbReference>
<accession>I2GIP9</accession>
<dbReference type="RefSeq" id="WP_009282354.1">
    <property type="nucleotide sequence ID" value="NZ_CAIT01000006.1"/>
</dbReference>
<keyword evidence="2" id="KW-1185">Reference proteome</keyword>
<name>I2GIP9_9BACT</name>
<proteinExistence type="predicted"/>
<protein>
    <submittedName>
        <fullName evidence="1">Uncharacterized protein</fullName>
    </submittedName>
</protein>
<organism evidence="1 2">
    <name type="scientific">Fibrisoma limi BUZ 3</name>
    <dbReference type="NCBI Taxonomy" id="1185876"/>
    <lineage>
        <taxon>Bacteria</taxon>
        <taxon>Pseudomonadati</taxon>
        <taxon>Bacteroidota</taxon>
        <taxon>Cytophagia</taxon>
        <taxon>Cytophagales</taxon>
        <taxon>Spirosomataceae</taxon>
        <taxon>Fibrisoma</taxon>
    </lineage>
</organism>
<evidence type="ECO:0000313" key="2">
    <source>
        <dbReference type="Proteomes" id="UP000009309"/>
    </source>
</evidence>